<dbReference type="AlphaFoldDB" id="A0A6S7ABM5"/>
<evidence type="ECO:0000313" key="3">
    <source>
        <dbReference type="EMBL" id="CAB3718312.1"/>
    </source>
</evidence>
<dbReference type="Proteomes" id="UP000494111">
    <property type="component" value="Unassembled WGS sequence"/>
</dbReference>
<accession>A0A6S7ABM5</accession>
<evidence type="ECO:0000256" key="1">
    <source>
        <dbReference type="SAM" id="Coils"/>
    </source>
</evidence>
<keyword evidence="1" id="KW-0175">Coiled coil</keyword>
<gene>
    <name evidence="3" type="ORF">LMG3458_03729</name>
</gene>
<evidence type="ECO:0008006" key="5">
    <source>
        <dbReference type="Google" id="ProtNLM"/>
    </source>
</evidence>
<sequence>MHIVWDESRQPQALGRGRRLAAAVALCAAGLSLTGSAQAETMEERLRTQLRSTTQQLQQLQSEQAQVNAAKAAAEAQRDAAQKELEALRGQLAKAKGQADKLAEQQGAVMESAQAQVAASHAQLGKFKGAYDELLALSRAKETERVALARTLAQRDEQVKTCVTKNREMYEAGKEILNAYERISTGGILAMKQPFAGSARVKFEEQAQEYGDKLYDAQVSAAPAAAAATPTAQP</sequence>
<protein>
    <recommendedName>
        <fullName evidence="5">Chromosome partition protein Smc</fullName>
    </recommendedName>
</protein>
<dbReference type="EMBL" id="CADIJO010000013">
    <property type="protein sequence ID" value="CAB3718312.1"/>
    <property type="molecule type" value="Genomic_DNA"/>
</dbReference>
<feature type="chain" id="PRO_5028885703" description="Chromosome partition protein Smc" evidence="2">
    <location>
        <begin position="40"/>
        <end position="234"/>
    </location>
</feature>
<reference evidence="3 4" key="1">
    <citation type="submission" date="2020-04" db="EMBL/GenBank/DDBJ databases">
        <authorList>
            <person name="De Canck E."/>
        </authorList>
    </citation>
    <scope>NUCLEOTIDE SEQUENCE [LARGE SCALE GENOMIC DNA]</scope>
    <source>
        <strain evidence="3 4">LMG 3458</strain>
    </source>
</reference>
<feature type="signal peptide" evidence="2">
    <location>
        <begin position="1"/>
        <end position="39"/>
    </location>
</feature>
<dbReference type="RefSeq" id="WP_246288923.1">
    <property type="nucleotide sequence ID" value="NZ_CADIJO010000013.1"/>
</dbReference>
<evidence type="ECO:0000256" key="2">
    <source>
        <dbReference type="SAM" id="SignalP"/>
    </source>
</evidence>
<feature type="coiled-coil region" evidence="1">
    <location>
        <begin position="43"/>
        <end position="105"/>
    </location>
</feature>
<proteinExistence type="predicted"/>
<organism evidence="3 4">
    <name type="scientific">Achromobacter deleyi</name>
    <dbReference type="NCBI Taxonomy" id="1353891"/>
    <lineage>
        <taxon>Bacteria</taxon>
        <taxon>Pseudomonadati</taxon>
        <taxon>Pseudomonadota</taxon>
        <taxon>Betaproteobacteria</taxon>
        <taxon>Burkholderiales</taxon>
        <taxon>Alcaligenaceae</taxon>
        <taxon>Achromobacter</taxon>
    </lineage>
</organism>
<name>A0A6S7ABM5_9BURK</name>
<keyword evidence="2" id="KW-0732">Signal</keyword>
<evidence type="ECO:0000313" key="4">
    <source>
        <dbReference type="Proteomes" id="UP000494111"/>
    </source>
</evidence>